<accession>A0A6J4KHR5</accession>
<name>A0A6J4KHR5_9CYAN</name>
<dbReference type="EMBL" id="CADCTZ010000064">
    <property type="protein sequence ID" value="CAA9306023.1"/>
    <property type="molecule type" value="Genomic_DNA"/>
</dbReference>
<organism evidence="1">
    <name type="scientific">uncultured Microcoleus sp</name>
    <dbReference type="NCBI Taxonomy" id="259945"/>
    <lineage>
        <taxon>Bacteria</taxon>
        <taxon>Bacillati</taxon>
        <taxon>Cyanobacteriota</taxon>
        <taxon>Cyanophyceae</taxon>
        <taxon>Oscillatoriophycideae</taxon>
        <taxon>Oscillatoriales</taxon>
        <taxon>Microcoleaceae</taxon>
        <taxon>Microcoleus</taxon>
        <taxon>environmental samples</taxon>
    </lineage>
</organism>
<proteinExistence type="predicted"/>
<sequence length="43" mass="5090">MLFFSTQNPSAIHYKRQKTAARNWNLLCNGIWLHTHHAVRTLI</sequence>
<reference evidence="1" key="1">
    <citation type="submission" date="2020-02" db="EMBL/GenBank/DDBJ databases">
        <authorList>
            <person name="Meier V. D."/>
        </authorList>
    </citation>
    <scope>NUCLEOTIDE SEQUENCE</scope>
    <source>
        <strain evidence="1">AVDCRST_MAG84</strain>
    </source>
</reference>
<evidence type="ECO:0000313" key="1">
    <source>
        <dbReference type="EMBL" id="CAA9306023.1"/>
    </source>
</evidence>
<gene>
    <name evidence="1" type="ORF">AVDCRST_MAG84-443</name>
</gene>
<dbReference type="AlphaFoldDB" id="A0A6J4KHR5"/>
<protein>
    <submittedName>
        <fullName evidence="1">Uncharacterized protein</fullName>
    </submittedName>
</protein>